<organism evidence="1 2">
    <name type="scientific">Rhabditophanes sp. KR3021</name>
    <dbReference type="NCBI Taxonomy" id="114890"/>
    <lineage>
        <taxon>Eukaryota</taxon>
        <taxon>Metazoa</taxon>
        <taxon>Ecdysozoa</taxon>
        <taxon>Nematoda</taxon>
        <taxon>Chromadorea</taxon>
        <taxon>Rhabditida</taxon>
        <taxon>Tylenchina</taxon>
        <taxon>Panagrolaimomorpha</taxon>
        <taxon>Strongyloidoidea</taxon>
        <taxon>Alloionematidae</taxon>
        <taxon>Rhabditophanes</taxon>
    </lineage>
</organism>
<dbReference type="WBParaSite" id="RSKR_0000224300.1">
    <property type="protein sequence ID" value="RSKR_0000224300.1"/>
    <property type="gene ID" value="RSKR_0000224300"/>
</dbReference>
<reference evidence="2" key="1">
    <citation type="submission" date="2016-11" db="UniProtKB">
        <authorList>
            <consortium name="WormBaseParasite"/>
        </authorList>
    </citation>
    <scope>IDENTIFICATION</scope>
    <source>
        <strain evidence="2">KR3021</strain>
    </source>
</reference>
<evidence type="ECO:0000313" key="1">
    <source>
        <dbReference type="Proteomes" id="UP000095286"/>
    </source>
</evidence>
<dbReference type="Proteomes" id="UP000095286">
    <property type="component" value="Unplaced"/>
</dbReference>
<sequence length="503" mass="57402">MELSEGTELFTKPIIEAISYIKQDPLDIWPIKGRFYRTNEVKCSKTSRSTTVTASTPFPGQNQNTDRLCVIKVNHLSRKVEALLKAFTKDQSLLKTKINHISSEIVLSLIVLNKFRHLNLMHAHATWFSNETNDIKIVMPFLYCLKDLINLHREKMDNEPLPMVIIGPIIRQVCNGLTYIHNNYVIHRDICSANIFLTRGGTVKVGGFQSAKTIASPGALSTCKSPKGEKQFMCSKKQLNLNTISEIDAVPYETSSDIWSVGVLIVQMISFYPNEKFHKLPENFAVIMLEQRKSFEAYLEDHLQLKMRIGKSGGRVLELALSERILTIYEDERITAKGLVQLLIDKKWASADVKKDRRLLVADFIKILDFTNKKHFGSFGPNYDVYKDEYGLFESNGAKERNLQLDKIILHVAIQVNEETMGSVNISIRDHSVLWKLLFENAENKHITMLDALKIYDLNVKVIVELLQFGSKNFDYSKQPTNCRQIDISEGRNVTITTILDLS</sequence>
<proteinExistence type="predicted"/>
<accession>A0AC35TM60</accession>
<name>A0AC35TM60_9BILA</name>
<protein>
    <submittedName>
        <fullName evidence="2">Protein kinase domain-containing protein</fullName>
    </submittedName>
</protein>
<evidence type="ECO:0000313" key="2">
    <source>
        <dbReference type="WBParaSite" id="RSKR_0000224300.1"/>
    </source>
</evidence>